<comment type="caution">
    <text evidence="2">The sequence shown here is derived from an EMBL/GenBank/DDBJ whole genome shotgun (WGS) entry which is preliminary data.</text>
</comment>
<feature type="compositionally biased region" description="Gly residues" evidence="1">
    <location>
        <begin position="34"/>
        <end position="48"/>
    </location>
</feature>
<reference evidence="2 3" key="1">
    <citation type="journal article" date="2020" name="Nat. Food">
        <title>A phased Vanilla planifolia genome enables genetic improvement of flavour and production.</title>
        <authorList>
            <person name="Hasing T."/>
            <person name="Tang H."/>
            <person name="Brym M."/>
            <person name="Khazi F."/>
            <person name="Huang T."/>
            <person name="Chambers A.H."/>
        </authorList>
    </citation>
    <scope>NUCLEOTIDE SEQUENCE [LARGE SCALE GENOMIC DNA]</scope>
    <source>
        <tissue evidence="2">Leaf</tissue>
    </source>
</reference>
<evidence type="ECO:0008006" key="4">
    <source>
        <dbReference type="Google" id="ProtNLM"/>
    </source>
</evidence>
<dbReference type="PANTHER" id="PTHR47911:SF1">
    <property type="entry name" value="OS06G0664400 PROTEIN"/>
    <property type="match status" value="1"/>
</dbReference>
<sequence>MRGLNRLSAASGQPFAAAAAAAASSQQYSTFSFGAGGRGGGRGRGRGSGSPPESSPHVPGQPDPIVGEDDQFASSSLGHGRGQRLPPFPAFSGLPSFSSLMPPAGRGRARGAPPTPSADLQGSLPKQPIFFRRSDIDLPADKTQFADPEESGTLPRSIAPMLSGSGRGKPPRGGESDPRPSEENRHLQNGKQPIGRRPPMASSQEATRRAVEILSRGGRSGPGGRGRGIVGRGRGRGRTTGERFGGGRGRGTADEDGLFLGNNADGEKLEKRLGEEKMKILAKAFEEMSSRVLPSPMEDAYLDALHTNNLIEYEPEYMVEFDNPDIDEKSPMSLEEVLEKARPFLMAYEGMKSHEEWEDAVKDLMERLPYMKELIEMYAGPQRVTAKEQQQELERVAKTIPENVPASVKRFTDRAVMSLKNNPGWGFDKKCQFMDKLVWEVSQHYK</sequence>
<feature type="region of interest" description="Disordered" evidence="1">
    <location>
        <begin position="1"/>
        <end position="259"/>
    </location>
</feature>
<dbReference type="Proteomes" id="UP000639772">
    <property type="component" value="Chromosome 1"/>
</dbReference>
<dbReference type="EMBL" id="JADCNM010000001">
    <property type="protein sequence ID" value="KAG0501948.1"/>
    <property type="molecule type" value="Genomic_DNA"/>
</dbReference>
<feature type="compositionally biased region" description="Low complexity" evidence="1">
    <location>
        <begin position="102"/>
        <end position="112"/>
    </location>
</feature>
<evidence type="ECO:0000313" key="2">
    <source>
        <dbReference type="EMBL" id="KAG0501948.1"/>
    </source>
</evidence>
<dbReference type="PANTHER" id="PTHR47911">
    <property type="entry name" value="HYDROXYPROLINE-RICH GLYCOPROTEIN-LIKE"/>
    <property type="match status" value="1"/>
</dbReference>
<feature type="compositionally biased region" description="Basic and acidic residues" evidence="1">
    <location>
        <begin position="172"/>
        <end position="186"/>
    </location>
</feature>
<gene>
    <name evidence="2" type="ORF">HPP92_002020</name>
</gene>
<evidence type="ECO:0000256" key="1">
    <source>
        <dbReference type="SAM" id="MobiDB-lite"/>
    </source>
</evidence>
<dbReference type="AlphaFoldDB" id="A0A835SDV6"/>
<organism evidence="2 3">
    <name type="scientific">Vanilla planifolia</name>
    <name type="common">Vanilla</name>
    <dbReference type="NCBI Taxonomy" id="51239"/>
    <lineage>
        <taxon>Eukaryota</taxon>
        <taxon>Viridiplantae</taxon>
        <taxon>Streptophyta</taxon>
        <taxon>Embryophyta</taxon>
        <taxon>Tracheophyta</taxon>
        <taxon>Spermatophyta</taxon>
        <taxon>Magnoliopsida</taxon>
        <taxon>Liliopsida</taxon>
        <taxon>Asparagales</taxon>
        <taxon>Orchidaceae</taxon>
        <taxon>Vanilloideae</taxon>
        <taxon>Vanilleae</taxon>
        <taxon>Vanilla</taxon>
    </lineage>
</organism>
<feature type="compositionally biased region" description="Low complexity" evidence="1">
    <location>
        <begin position="49"/>
        <end position="60"/>
    </location>
</feature>
<dbReference type="OrthoDB" id="1932806at2759"/>
<protein>
    <recommendedName>
        <fullName evidence="4">Hydroxyproline-rich glycoprotein family protein</fullName>
    </recommendedName>
</protein>
<proteinExistence type="predicted"/>
<feature type="compositionally biased region" description="Gly residues" evidence="1">
    <location>
        <begin position="218"/>
        <end position="232"/>
    </location>
</feature>
<accession>A0A835SDV6</accession>
<feature type="compositionally biased region" description="Low complexity" evidence="1">
    <location>
        <begin position="8"/>
        <end position="33"/>
    </location>
</feature>
<evidence type="ECO:0000313" key="3">
    <source>
        <dbReference type="Proteomes" id="UP000639772"/>
    </source>
</evidence>
<name>A0A835SDV6_VANPL</name>